<dbReference type="Pfam" id="PF02518">
    <property type="entry name" value="HATPase_c"/>
    <property type="match status" value="1"/>
</dbReference>
<dbReference type="InterPro" id="IPR003661">
    <property type="entry name" value="HisK_dim/P_dom"/>
</dbReference>
<dbReference type="InterPro" id="IPR005467">
    <property type="entry name" value="His_kinase_dom"/>
</dbReference>
<feature type="domain" description="Histidine kinase" evidence="6">
    <location>
        <begin position="155"/>
        <end position="376"/>
    </location>
</feature>
<keyword evidence="5 8" id="KW-0418">Kinase</keyword>
<evidence type="ECO:0000256" key="3">
    <source>
        <dbReference type="ARBA" id="ARBA00022553"/>
    </source>
</evidence>
<dbReference type="EC" id="2.7.13.3" evidence="2"/>
<dbReference type="CDD" id="cd00082">
    <property type="entry name" value="HisKA"/>
    <property type="match status" value="1"/>
</dbReference>
<keyword evidence="3" id="KW-0597">Phosphoprotein</keyword>
<evidence type="ECO:0000256" key="1">
    <source>
        <dbReference type="ARBA" id="ARBA00000085"/>
    </source>
</evidence>
<dbReference type="InterPro" id="IPR036890">
    <property type="entry name" value="HATPase_C_sf"/>
</dbReference>
<sequence length="378" mass="41415">MTARILVADDEPDLETLIQQKFRHQIRAGAVSFVFVRDGMEALSVLEANQDVDLVVTDINMPRMDGLTLLEKVQQIEGNLSTIIVSAYGDMANIRTAMNRGAFDFLTKPIDFLDFESTITKTIRHVEVLREARRREAENQRLEAASHNKSQFLADMSHELRTPLNAIIGLTEMMVSNAARFGTEKALEPLRRVNAAGTHLLSLINEVLDLSKIEAGKLELNPEPVNLARVIDEVIGTAGQLAEKNQNRLIVEAQDNLGAFTADPLRLKQILLNLLSNACKFTKEGDVALRVRKVADGRDWVELAVADTGIGLTAEQQAKLFQEFTQADSLTARRYGGTGLGLALSRKLARMMGGDVTVASEPGKGSVFTVRLPVGVAG</sequence>
<dbReference type="SMART" id="SM00388">
    <property type="entry name" value="HisKA"/>
    <property type="match status" value="1"/>
</dbReference>
<name>D3W8H8_9ZZZZ</name>
<dbReference type="InterPro" id="IPR003594">
    <property type="entry name" value="HATPase_dom"/>
</dbReference>
<reference evidence="8" key="1">
    <citation type="journal article" date="2010" name="Appl. Environ. Microbiol.">
        <title>Expanding small-molecule functional metagenomics through parallel screening of broad-host-range cosmid environmental DNA libraries in diverse proteobacteria.</title>
        <authorList>
            <person name="Craig J.W."/>
            <person name="Chang F.Y."/>
            <person name="Kim J.H."/>
            <person name="Obiajulu S.C."/>
            <person name="Brady S.F."/>
        </authorList>
    </citation>
    <scope>NUCLEOTIDE SEQUENCE</scope>
</reference>
<dbReference type="FunFam" id="3.30.565.10:FF:000010">
    <property type="entry name" value="Sensor histidine kinase RcsC"/>
    <property type="match status" value="1"/>
</dbReference>
<dbReference type="PRINTS" id="PR00344">
    <property type="entry name" value="BCTRLSENSOR"/>
</dbReference>
<dbReference type="PROSITE" id="PS50109">
    <property type="entry name" value="HIS_KIN"/>
    <property type="match status" value="1"/>
</dbReference>
<feature type="domain" description="Response regulatory" evidence="7">
    <location>
        <begin position="4"/>
        <end position="123"/>
    </location>
</feature>
<dbReference type="GO" id="GO:0005886">
    <property type="term" value="C:plasma membrane"/>
    <property type="evidence" value="ECO:0007669"/>
    <property type="project" value="TreeGrafter"/>
</dbReference>
<dbReference type="PANTHER" id="PTHR43047:SF72">
    <property type="entry name" value="OSMOSENSING HISTIDINE PROTEIN KINASE SLN1"/>
    <property type="match status" value="1"/>
</dbReference>
<dbReference type="InterPro" id="IPR001789">
    <property type="entry name" value="Sig_transdc_resp-reg_receiver"/>
</dbReference>
<dbReference type="Gene3D" id="3.40.50.2300">
    <property type="match status" value="1"/>
</dbReference>
<dbReference type="PANTHER" id="PTHR43047">
    <property type="entry name" value="TWO-COMPONENT HISTIDINE PROTEIN KINASE"/>
    <property type="match status" value="1"/>
</dbReference>
<organism evidence="8">
    <name type="scientific">uncultured prokaryote AT5</name>
    <dbReference type="NCBI Taxonomy" id="672203"/>
    <lineage>
        <taxon>unclassified sequences</taxon>
        <taxon>environmental samples</taxon>
    </lineage>
</organism>
<dbReference type="InterPro" id="IPR036097">
    <property type="entry name" value="HisK_dim/P_sf"/>
</dbReference>
<dbReference type="EMBL" id="GQ869382">
    <property type="protein sequence ID" value="ACX33927.1"/>
    <property type="molecule type" value="Genomic_DNA"/>
</dbReference>
<protein>
    <recommendedName>
        <fullName evidence="2">histidine kinase</fullName>
        <ecNumber evidence="2">2.7.13.3</ecNumber>
    </recommendedName>
</protein>
<evidence type="ECO:0000313" key="8">
    <source>
        <dbReference type="EMBL" id="ACX33927.1"/>
    </source>
</evidence>
<dbReference type="AlphaFoldDB" id="D3W8H8"/>
<evidence type="ECO:0000256" key="5">
    <source>
        <dbReference type="ARBA" id="ARBA00022777"/>
    </source>
</evidence>
<comment type="catalytic activity">
    <reaction evidence="1">
        <text>ATP + protein L-histidine = ADP + protein N-phospho-L-histidine.</text>
        <dbReference type="EC" id="2.7.13.3"/>
    </reaction>
</comment>
<dbReference type="SMART" id="SM00448">
    <property type="entry name" value="REC"/>
    <property type="match status" value="1"/>
</dbReference>
<dbReference type="SUPFAM" id="SSF47384">
    <property type="entry name" value="Homodimeric domain of signal transducing histidine kinase"/>
    <property type="match status" value="1"/>
</dbReference>
<dbReference type="Pfam" id="PF00072">
    <property type="entry name" value="Response_reg"/>
    <property type="match status" value="1"/>
</dbReference>
<dbReference type="Pfam" id="PF00512">
    <property type="entry name" value="HisKA"/>
    <property type="match status" value="1"/>
</dbReference>
<dbReference type="CDD" id="cd16922">
    <property type="entry name" value="HATPase_EvgS-ArcB-TorS-like"/>
    <property type="match status" value="1"/>
</dbReference>
<proteinExistence type="predicted"/>
<dbReference type="PROSITE" id="PS50110">
    <property type="entry name" value="RESPONSE_REGULATORY"/>
    <property type="match status" value="1"/>
</dbReference>
<dbReference type="GO" id="GO:0009927">
    <property type="term" value="F:histidine phosphotransfer kinase activity"/>
    <property type="evidence" value="ECO:0007669"/>
    <property type="project" value="TreeGrafter"/>
</dbReference>
<dbReference type="GO" id="GO:0000155">
    <property type="term" value="F:phosphorelay sensor kinase activity"/>
    <property type="evidence" value="ECO:0007669"/>
    <property type="project" value="InterPro"/>
</dbReference>
<evidence type="ECO:0000256" key="2">
    <source>
        <dbReference type="ARBA" id="ARBA00012438"/>
    </source>
</evidence>
<evidence type="ECO:0000259" key="6">
    <source>
        <dbReference type="PROSITE" id="PS50109"/>
    </source>
</evidence>
<dbReference type="InterPro" id="IPR011006">
    <property type="entry name" value="CheY-like_superfamily"/>
</dbReference>
<dbReference type="SUPFAM" id="SSF52172">
    <property type="entry name" value="CheY-like"/>
    <property type="match status" value="1"/>
</dbReference>
<dbReference type="SMART" id="SM00387">
    <property type="entry name" value="HATPase_c"/>
    <property type="match status" value="1"/>
</dbReference>
<dbReference type="Gene3D" id="3.30.565.10">
    <property type="entry name" value="Histidine kinase-like ATPase, C-terminal domain"/>
    <property type="match status" value="1"/>
</dbReference>
<dbReference type="InterPro" id="IPR004358">
    <property type="entry name" value="Sig_transdc_His_kin-like_C"/>
</dbReference>
<accession>D3W8H8</accession>
<evidence type="ECO:0000256" key="4">
    <source>
        <dbReference type="ARBA" id="ARBA00022679"/>
    </source>
</evidence>
<dbReference type="SUPFAM" id="SSF55874">
    <property type="entry name" value="ATPase domain of HSP90 chaperone/DNA topoisomerase II/histidine kinase"/>
    <property type="match status" value="1"/>
</dbReference>
<keyword evidence="4" id="KW-0808">Transferase</keyword>
<evidence type="ECO:0000259" key="7">
    <source>
        <dbReference type="PROSITE" id="PS50110"/>
    </source>
</evidence>
<dbReference type="CDD" id="cd17536">
    <property type="entry name" value="REC_YesN-like"/>
    <property type="match status" value="1"/>
</dbReference>
<dbReference type="Gene3D" id="1.10.287.130">
    <property type="match status" value="1"/>
</dbReference>